<sequence>MTTDEVNTGMNLHTAFYLLWQRMSGRESLPDAEHLVREQGGHDSLELLGAGYSLLSPHRWSGRRALLPALNKDVYKLIPLGARCAMHILGTSGCLRESSVLKGASQQTAVRLQQCIPSNLPVNGENNKGGSFPEALIPHCSEDDPLVTTSMSTLWQSLKATVLIPVNTFRAKGTGTLKMMFDTCTSGRKPPCKCQPDGGPVRGMQPESSSDRRMCALLCVWVTERRGALCSARLGSVQGAGDGRSPRC</sequence>
<keyword evidence="2" id="KW-1185">Reference proteome</keyword>
<reference evidence="1 2" key="1">
    <citation type="submission" date="2019-03" db="EMBL/GenBank/DDBJ databases">
        <title>First draft genome of Liparis tanakae, snailfish: a comprehensive survey of snailfish specific genes.</title>
        <authorList>
            <person name="Kim W."/>
            <person name="Song I."/>
            <person name="Jeong J.-H."/>
            <person name="Kim D."/>
            <person name="Kim S."/>
            <person name="Ryu S."/>
            <person name="Song J.Y."/>
            <person name="Lee S.K."/>
        </authorList>
    </citation>
    <scope>NUCLEOTIDE SEQUENCE [LARGE SCALE GENOMIC DNA]</scope>
    <source>
        <tissue evidence="1">Muscle</tissue>
    </source>
</reference>
<accession>A0A4Z2II83</accession>
<dbReference type="Proteomes" id="UP000314294">
    <property type="component" value="Unassembled WGS sequence"/>
</dbReference>
<dbReference type="AlphaFoldDB" id="A0A4Z2II83"/>
<protein>
    <submittedName>
        <fullName evidence="1">Uncharacterized protein</fullName>
    </submittedName>
</protein>
<evidence type="ECO:0000313" key="1">
    <source>
        <dbReference type="EMBL" id="TNN77405.1"/>
    </source>
</evidence>
<proteinExistence type="predicted"/>
<dbReference type="EMBL" id="SRLO01000083">
    <property type="protein sequence ID" value="TNN77405.1"/>
    <property type="molecule type" value="Genomic_DNA"/>
</dbReference>
<evidence type="ECO:0000313" key="2">
    <source>
        <dbReference type="Proteomes" id="UP000314294"/>
    </source>
</evidence>
<name>A0A4Z2II83_9TELE</name>
<gene>
    <name evidence="1" type="ORF">EYF80_012369</name>
</gene>
<comment type="caution">
    <text evidence="1">The sequence shown here is derived from an EMBL/GenBank/DDBJ whole genome shotgun (WGS) entry which is preliminary data.</text>
</comment>
<organism evidence="1 2">
    <name type="scientific">Liparis tanakae</name>
    <name type="common">Tanaka's snailfish</name>
    <dbReference type="NCBI Taxonomy" id="230148"/>
    <lineage>
        <taxon>Eukaryota</taxon>
        <taxon>Metazoa</taxon>
        <taxon>Chordata</taxon>
        <taxon>Craniata</taxon>
        <taxon>Vertebrata</taxon>
        <taxon>Euteleostomi</taxon>
        <taxon>Actinopterygii</taxon>
        <taxon>Neopterygii</taxon>
        <taxon>Teleostei</taxon>
        <taxon>Neoteleostei</taxon>
        <taxon>Acanthomorphata</taxon>
        <taxon>Eupercaria</taxon>
        <taxon>Perciformes</taxon>
        <taxon>Cottioidei</taxon>
        <taxon>Cottales</taxon>
        <taxon>Liparidae</taxon>
        <taxon>Liparis</taxon>
    </lineage>
</organism>